<keyword evidence="3" id="KW-1185">Reference proteome</keyword>
<dbReference type="InterPro" id="IPR000182">
    <property type="entry name" value="GNAT_dom"/>
</dbReference>
<dbReference type="PROSITE" id="PS51186">
    <property type="entry name" value="GNAT"/>
    <property type="match status" value="1"/>
</dbReference>
<dbReference type="EMBL" id="BORC01000001">
    <property type="protein sequence ID" value="GIN60882.1"/>
    <property type="molecule type" value="Genomic_DNA"/>
</dbReference>
<dbReference type="Proteomes" id="UP000682111">
    <property type="component" value="Unassembled WGS sequence"/>
</dbReference>
<protein>
    <submittedName>
        <fullName evidence="2">Beta-lysine N-acetyltransferase</fullName>
    </submittedName>
</protein>
<gene>
    <name evidence="2" type="ORF">J27TS8_08750</name>
</gene>
<proteinExistence type="predicted"/>
<dbReference type="NCBIfam" id="TIGR03827">
    <property type="entry name" value="GNAT_ablB"/>
    <property type="match status" value="1"/>
</dbReference>
<evidence type="ECO:0000313" key="3">
    <source>
        <dbReference type="Proteomes" id="UP000682111"/>
    </source>
</evidence>
<dbReference type="AlphaFoldDB" id="A0A919WFM4"/>
<dbReference type="SUPFAM" id="SSF55729">
    <property type="entry name" value="Acyl-CoA N-acyltransferases (Nat)"/>
    <property type="match status" value="1"/>
</dbReference>
<dbReference type="InterPro" id="IPR022525">
    <property type="entry name" value="GNAT_AblB"/>
</dbReference>
<dbReference type="RefSeq" id="WP_212933266.1">
    <property type="nucleotide sequence ID" value="NZ_BORC01000001.1"/>
</dbReference>
<dbReference type="Gene3D" id="3.40.630.30">
    <property type="match status" value="1"/>
</dbReference>
<dbReference type="CDD" id="cd04301">
    <property type="entry name" value="NAT_SF"/>
    <property type="match status" value="1"/>
</dbReference>
<name>A0A919WFM4_9BACI</name>
<feature type="domain" description="N-acetyltransferase" evidence="1">
    <location>
        <begin position="130"/>
        <end position="273"/>
    </location>
</feature>
<dbReference type="Pfam" id="PF00583">
    <property type="entry name" value="Acetyltransf_1"/>
    <property type="match status" value="1"/>
</dbReference>
<dbReference type="GO" id="GO:0008080">
    <property type="term" value="F:N-acetyltransferase activity"/>
    <property type="evidence" value="ECO:0007669"/>
    <property type="project" value="InterPro"/>
</dbReference>
<reference evidence="2" key="1">
    <citation type="submission" date="2021-03" db="EMBL/GenBank/DDBJ databases">
        <title>Antimicrobial resistance genes in bacteria isolated from Japanese honey, and their potential for conferring macrolide and lincosamide resistance in the American foulbrood pathogen Paenibacillus larvae.</title>
        <authorList>
            <person name="Okamoto M."/>
            <person name="Kumagai M."/>
            <person name="Kanamori H."/>
            <person name="Takamatsu D."/>
        </authorList>
    </citation>
    <scope>NUCLEOTIDE SEQUENCE</scope>
    <source>
        <strain evidence="2">J27TS8</strain>
    </source>
</reference>
<accession>A0A919WFM4</accession>
<sequence length="279" mass="32046">MASTVVTGANYVMDVFDDPYNKRIRIDDIKGSFSEAIAKAEELAVNLGAEKLIVKGRKEQFVQLLENGYQCEAMIDRFFLGSDCYFCCKYFNNNRRDSNTFVSEDEIVKDVQLLDRNFLLNSPPDEYKLIFVQKEEVEMLAKLYQQVFKLYPTPLHDPAYILKTLDEGTIYVAFKNGNQVVSAASAEINDFYKNAELTDCATLPEHRQYGFMKILLTKLEEKLVAGGIFCAYSIARAQSFGMNAALHQLGYRYRGRLTNNCYIFDKIENMNMWVKDLSQ</sequence>
<evidence type="ECO:0000259" key="1">
    <source>
        <dbReference type="PROSITE" id="PS51186"/>
    </source>
</evidence>
<dbReference type="InterPro" id="IPR016181">
    <property type="entry name" value="Acyl_CoA_acyltransferase"/>
</dbReference>
<comment type="caution">
    <text evidence="2">The sequence shown here is derived from an EMBL/GenBank/DDBJ whole genome shotgun (WGS) entry which is preliminary data.</text>
</comment>
<evidence type="ECO:0000313" key="2">
    <source>
        <dbReference type="EMBL" id="GIN60882.1"/>
    </source>
</evidence>
<organism evidence="2 3">
    <name type="scientific">Robertmurraya siralis</name>
    <dbReference type="NCBI Taxonomy" id="77777"/>
    <lineage>
        <taxon>Bacteria</taxon>
        <taxon>Bacillati</taxon>
        <taxon>Bacillota</taxon>
        <taxon>Bacilli</taxon>
        <taxon>Bacillales</taxon>
        <taxon>Bacillaceae</taxon>
        <taxon>Robertmurraya</taxon>
    </lineage>
</organism>